<reference evidence="1 2" key="1">
    <citation type="submission" date="2015-01" db="EMBL/GenBank/DDBJ databases">
        <authorList>
            <person name="Xiang T."/>
            <person name="Song Y."/>
            <person name="Huang L."/>
            <person name="Wang B."/>
            <person name="Wu P."/>
        </authorList>
    </citation>
    <scope>NUCLEOTIDE SEQUENCE [LARGE SCALE GENOMIC DNA]</scope>
    <source>
        <strain evidence="1 2">Cc12</strain>
    </source>
</reference>
<evidence type="ECO:0000313" key="1">
    <source>
        <dbReference type="EMBL" id="CEN33530.1"/>
    </source>
</evidence>
<protein>
    <submittedName>
        <fullName evidence="1">Uncharacterized protein</fullName>
    </submittedName>
</protein>
<dbReference type="EMBL" id="CDOE01000038">
    <property type="protein sequence ID" value="CEN33530.1"/>
    <property type="molecule type" value="Genomic_DNA"/>
</dbReference>
<proteinExistence type="predicted"/>
<dbReference type="Proteomes" id="UP000044026">
    <property type="component" value="Unassembled WGS sequence"/>
</dbReference>
<evidence type="ECO:0000313" key="2">
    <source>
        <dbReference type="Proteomes" id="UP000044026"/>
    </source>
</evidence>
<accession>A0A0B7H2A1</accession>
<gene>
    <name evidence="1" type="ORF">CCAN12_430024</name>
</gene>
<name>A0A0B7H2A1_9FLAO</name>
<dbReference type="AlphaFoldDB" id="A0A0B7H2A1"/>
<organism evidence="1 2">
    <name type="scientific">Capnocytophaga canimorsus</name>
    <dbReference type="NCBI Taxonomy" id="28188"/>
    <lineage>
        <taxon>Bacteria</taxon>
        <taxon>Pseudomonadati</taxon>
        <taxon>Bacteroidota</taxon>
        <taxon>Flavobacteriia</taxon>
        <taxon>Flavobacteriales</taxon>
        <taxon>Flavobacteriaceae</taxon>
        <taxon>Capnocytophaga</taxon>
    </lineage>
</organism>
<sequence length="181" mass="21039">MGIKISSDVVTLFNNMNTDESFEVTELLGTLYTDGKPLFYTEAVLDDAYDAVFKKYLYTNPQVISILRRGSSNEKIGFPPKEAISVVSSYAENLQNNSQGSILKRLFPYRYDVLVYYRNDWTELGRRISDNLTKGILNPTWEAEFMERNFPTIPEKKYKAILKYRLPNGEITSEVPYYYQF</sequence>